<feature type="region of interest" description="Disordered" evidence="3">
    <location>
        <begin position="220"/>
        <end position="257"/>
    </location>
</feature>
<organism evidence="5 6">
    <name type="scientific">Phyllosticta citribraziliensis</name>
    <dbReference type="NCBI Taxonomy" id="989973"/>
    <lineage>
        <taxon>Eukaryota</taxon>
        <taxon>Fungi</taxon>
        <taxon>Dikarya</taxon>
        <taxon>Ascomycota</taxon>
        <taxon>Pezizomycotina</taxon>
        <taxon>Dothideomycetes</taxon>
        <taxon>Dothideomycetes incertae sedis</taxon>
        <taxon>Botryosphaeriales</taxon>
        <taxon>Phyllostictaceae</taxon>
        <taxon>Phyllosticta</taxon>
    </lineage>
</organism>
<dbReference type="InterPro" id="IPR021858">
    <property type="entry name" value="Fun_TF"/>
</dbReference>
<evidence type="ECO:0000256" key="3">
    <source>
        <dbReference type="SAM" id="MobiDB-lite"/>
    </source>
</evidence>
<dbReference type="InterPro" id="IPR036864">
    <property type="entry name" value="Zn2-C6_fun-type_DNA-bd_sf"/>
</dbReference>
<sequence>MARTATKAAKMGVGVIASTQPAITVDVTTATAASTPSGGSGRENPRKRPKSKNGCQRCKLKRLKCDETKPSCRNCVARHIDCPGYGKLLKWCDKYQSYLSGERPGRSQGQAGQRQAAKRRAASRASPLPTTTTKRKDGAAGSSDQTRRDGGRANDTADDPHAHRRESDEQPQRAACGTARRREEDAGNGEGEDAGLAGWDQAVGNHLRRVVECVAPLEREASKTHRRQDDERPTVEEVDPGPADLQRGDVELDAGSPPIDPDLLDIEFDDPGLAYLDPPEMGFQTPGTSAESTEEHGDIEEIPMTTHPENVLDFNDPAENFLQTFYARANNAPSSSLADPATKLVTYYFSNVCPLYSAFDSALNPFRSAVGQIWDSSPSVYYAIQSMAAAQLANFYPEMIFTGLDMQRKAYRCLQDEMQLVTAGCQSSDRALLTLLLLGPSAAWHDSSDLGLSHLAAARALIYPRLIAPVPPGNNLLRRRNQFFEEALIYWEMLIGFVEPESTSSSNIGPLGLASSFLNGNSDSPVAQASKLLPHPWTGIAPKVQTIFAEVGRLIRQERLSKSRYGGANDSSTSSLFDFGSSRPPGPASSFRTGRAKDEADNLAWATVLEGHLLSASLPTTDDLIDPGDANTTRADFVAVGEAYRCAGLLELYRVFPPLLRKRLGTAKQTPSSSSAAATTAPPEHHTQDNDGDDEDWASDARAWWHSSLGTNGQPTASTTTRSTTSTTTNERSFLNSLALHILSILSSLPHSSGTMSTQPILLVAAASELRYAASALDYWDFDDEAANDAGGAAAVRRARAFVVERLTEFKRRLPRRPLERMMELVQEVWRRGGDAFWVDVMVEMGWQTVMG</sequence>
<name>A0ABR1LQM4_9PEZI</name>
<feature type="compositionally biased region" description="Basic and acidic residues" evidence="3">
    <location>
        <begin position="220"/>
        <end position="235"/>
    </location>
</feature>
<dbReference type="SUPFAM" id="SSF57701">
    <property type="entry name" value="Zn2/Cys6 DNA-binding domain"/>
    <property type="match status" value="1"/>
</dbReference>
<feature type="region of interest" description="Disordered" evidence="3">
    <location>
        <begin position="29"/>
        <end position="54"/>
    </location>
</feature>
<feature type="compositionally biased region" description="Low complexity" evidence="3">
    <location>
        <begin position="670"/>
        <end position="682"/>
    </location>
</feature>
<dbReference type="CDD" id="cd00067">
    <property type="entry name" value="GAL4"/>
    <property type="match status" value="1"/>
</dbReference>
<comment type="subcellular location">
    <subcellularLocation>
        <location evidence="1">Nucleus</location>
    </subcellularLocation>
</comment>
<dbReference type="InterPro" id="IPR001138">
    <property type="entry name" value="Zn2Cys6_DnaBD"/>
</dbReference>
<feature type="domain" description="Zn(2)-C6 fungal-type" evidence="4">
    <location>
        <begin position="54"/>
        <end position="82"/>
    </location>
</feature>
<dbReference type="SMART" id="SM00066">
    <property type="entry name" value="GAL4"/>
    <property type="match status" value="1"/>
</dbReference>
<dbReference type="Pfam" id="PF11951">
    <property type="entry name" value="Fungal_trans_2"/>
    <property type="match status" value="2"/>
</dbReference>
<dbReference type="EMBL" id="JBBPEH010000006">
    <property type="protein sequence ID" value="KAK7537004.1"/>
    <property type="molecule type" value="Genomic_DNA"/>
</dbReference>
<dbReference type="PANTHER" id="PTHR37534">
    <property type="entry name" value="TRANSCRIPTIONAL ACTIVATOR PROTEIN UGA3"/>
    <property type="match status" value="1"/>
</dbReference>
<dbReference type="PANTHER" id="PTHR37534:SF11">
    <property type="entry name" value="ZN(II)2CYS6 TRANSCRIPTION FACTOR (EUROFUNG)"/>
    <property type="match status" value="1"/>
</dbReference>
<protein>
    <submittedName>
        <fullName evidence="5">Fungal-specific transcription factor domain-containing protein</fullName>
    </submittedName>
</protein>
<dbReference type="GeneID" id="92028548"/>
<feature type="region of interest" description="Disordered" evidence="3">
    <location>
        <begin position="100"/>
        <end position="198"/>
    </location>
</feature>
<dbReference type="RefSeq" id="XP_066655155.1">
    <property type="nucleotide sequence ID" value="XM_066795642.1"/>
</dbReference>
<dbReference type="Pfam" id="PF00172">
    <property type="entry name" value="Zn_clus"/>
    <property type="match status" value="1"/>
</dbReference>
<proteinExistence type="predicted"/>
<evidence type="ECO:0000313" key="5">
    <source>
        <dbReference type="EMBL" id="KAK7537004.1"/>
    </source>
</evidence>
<accession>A0ABR1LQM4</accession>
<feature type="region of interest" description="Disordered" evidence="3">
    <location>
        <begin position="666"/>
        <end position="730"/>
    </location>
</feature>
<keyword evidence="2" id="KW-0539">Nucleus</keyword>
<feature type="compositionally biased region" description="Basic and acidic residues" evidence="3">
    <location>
        <begin position="158"/>
        <end position="171"/>
    </location>
</feature>
<reference evidence="5 6" key="1">
    <citation type="submission" date="2024-04" db="EMBL/GenBank/DDBJ databases">
        <title>Phyllosticta paracitricarpa is synonymous to the EU quarantine fungus P. citricarpa based on phylogenomic analyses.</title>
        <authorList>
            <consortium name="Lawrence Berkeley National Laboratory"/>
            <person name="Van ingen-buijs V.A."/>
            <person name="Van westerhoven A.C."/>
            <person name="Haridas S."/>
            <person name="Skiadas P."/>
            <person name="Martin F."/>
            <person name="Groenewald J.Z."/>
            <person name="Crous P.W."/>
            <person name="Seidl M.F."/>
        </authorList>
    </citation>
    <scope>NUCLEOTIDE SEQUENCE [LARGE SCALE GENOMIC DNA]</scope>
    <source>
        <strain evidence="5 6">CPC 17464</strain>
    </source>
</reference>
<keyword evidence="6" id="KW-1185">Reference proteome</keyword>
<evidence type="ECO:0000259" key="4">
    <source>
        <dbReference type="PROSITE" id="PS50048"/>
    </source>
</evidence>
<dbReference type="Proteomes" id="UP001360953">
    <property type="component" value="Unassembled WGS sequence"/>
</dbReference>
<dbReference type="Gene3D" id="4.10.240.10">
    <property type="entry name" value="Zn(2)-C6 fungal-type DNA-binding domain"/>
    <property type="match status" value="1"/>
</dbReference>
<feature type="compositionally biased region" description="Low complexity" evidence="3">
    <location>
        <begin position="716"/>
        <end position="730"/>
    </location>
</feature>
<evidence type="ECO:0000313" key="6">
    <source>
        <dbReference type="Proteomes" id="UP001360953"/>
    </source>
</evidence>
<feature type="region of interest" description="Disordered" evidence="3">
    <location>
        <begin position="564"/>
        <end position="595"/>
    </location>
</feature>
<evidence type="ECO:0000256" key="2">
    <source>
        <dbReference type="ARBA" id="ARBA00023242"/>
    </source>
</evidence>
<comment type="caution">
    <text evidence="5">The sequence shown here is derived from an EMBL/GenBank/DDBJ whole genome shotgun (WGS) entry which is preliminary data.</text>
</comment>
<evidence type="ECO:0000256" key="1">
    <source>
        <dbReference type="ARBA" id="ARBA00004123"/>
    </source>
</evidence>
<gene>
    <name evidence="5" type="ORF">J3D65DRAFT_361717</name>
</gene>
<dbReference type="PROSITE" id="PS00463">
    <property type="entry name" value="ZN2_CY6_FUNGAL_1"/>
    <property type="match status" value="1"/>
</dbReference>
<dbReference type="PROSITE" id="PS50048">
    <property type="entry name" value="ZN2_CY6_FUNGAL_2"/>
    <property type="match status" value="1"/>
</dbReference>
<feature type="compositionally biased region" description="Low complexity" evidence="3">
    <location>
        <begin position="570"/>
        <end position="582"/>
    </location>
</feature>
<feature type="compositionally biased region" description="Low complexity" evidence="3">
    <location>
        <begin position="106"/>
        <end position="115"/>
    </location>
</feature>